<accession>A0A1I1LGD0</accession>
<keyword evidence="2" id="KW-0812">Transmembrane</keyword>
<dbReference type="OrthoDB" id="1435040at2"/>
<evidence type="ECO:0000313" key="3">
    <source>
        <dbReference type="EMBL" id="SFC72154.1"/>
    </source>
</evidence>
<feature type="transmembrane region" description="Helical" evidence="2">
    <location>
        <begin position="6"/>
        <end position="24"/>
    </location>
</feature>
<keyword evidence="4" id="KW-1185">Reference proteome</keyword>
<dbReference type="EMBL" id="FOMH01000002">
    <property type="protein sequence ID" value="SFC72154.1"/>
    <property type="molecule type" value="Genomic_DNA"/>
</dbReference>
<evidence type="ECO:0000256" key="1">
    <source>
        <dbReference type="SAM" id="Coils"/>
    </source>
</evidence>
<feature type="transmembrane region" description="Helical" evidence="2">
    <location>
        <begin position="68"/>
        <end position="87"/>
    </location>
</feature>
<sequence>MTVDIFFLLGYFIVILIFWAIPYFRNFLESHKSELLTISSGYIFLLADVKSDDKTIVMFGKNWEELNTFLIVVGLVLAFISIVLSYYEKQKQQSFETITTELASTKTKLKKIQEEYKELCSENIKEIFSDFLSTSNGNGRVSLYKHEGTNFKLLGRYSNNPIYNKEGQETYSDSEGFIAKGWQNNRFEVHSIPNWSGKGAQYKSHVKALCNITDERLKKLTMKSRSFFIYRFNNNHNAGNPHGIIVFEKMNDSQIQTALIDAIFQNHEAQIISLLKNMKSLY</sequence>
<dbReference type="Proteomes" id="UP000199672">
    <property type="component" value="Unassembled WGS sequence"/>
</dbReference>
<dbReference type="RefSeq" id="WP_091490721.1">
    <property type="nucleotide sequence ID" value="NZ_FOMH01000002.1"/>
</dbReference>
<name>A0A1I1LGD0_9FLAO</name>
<keyword evidence="1" id="KW-0175">Coiled coil</keyword>
<evidence type="ECO:0000313" key="4">
    <source>
        <dbReference type="Proteomes" id="UP000199672"/>
    </source>
</evidence>
<evidence type="ECO:0000256" key="2">
    <source>
        <dbReference type="SAM" id="Phobius"/>
    </source>
</evidence>
<keyword evidence="2" id="KW-0472">Membrane</keyword>
<feature type="coiled-coil region" evidence="1">
    <location>
        <begin position="95"/>
        <end position="122"/>
    </location>
</feature>
<keyword evidence="2" id="KW-1133">Transmembrane helix</keyword>
<proteinExistence type="predicted"/>
<protein>
    <submittedName>
        <fullName evidence="3">Uncharacterized protein</fullName>
    </submittedName>
</protein>
<dbReference type="AlphaFoldDB" id="A0A1I1LGD0"/>
<reference evidence="4" key="1">
    <citation type="submission" date="2016-10" db="EMBL/GenBank/DDBJ databases">
        <authorList>
            <person name="Varghese N."/>
            <person name="Submissions S."/>
        </authorList>
    </citation>
    <scope>NUCLEOTIDE SEQUENCE [LARGE SCALE GENOMIC DNA]</scope>
    <source>
        <strain evidence="4">CGMCC 1.10370</strain>
    </source>
</reference>
<gene>
    <name evidence="3" type="ORF">SAMN05216297_10210</name>
</gene>
<organism evidence="3 4">
    <name type="scientific">Flavobacterium phragmitis</name>
    <dbReference type="NCBI Taxonomy" id="739143"/>
    <lineage>
        <taxon>Bacteria</taxon>
        <taxon>Pseudomonadati</taxon>
        <taxon>Bacteroidota</taxon>
        <taxon>Flavobacteriia</taxon>
        <taxon>Flavobacteriales</taxon>
        <taxon>Flavobacteriaceae</taxon>
        <taxon>Flavobacterium</taxon>
    </lineage>
</organism>